<reference evidence="2 3" key="1">
    <citation type="submission" date="2018-04" db="EMBL/GenBank/DDBJ databases">
        <title>Genomic Encyclopedia of Archaeal and Bacterial Type Strains, Phase II (KMG-II): from individual species to whole genera.</title>
        <authorList>
            <person name="Goeker M."/>
        </authorList>
    </citation>
    <scope>NUCLEOTIDE SEQUENCE [LARGE SCALE GENOMIC DNA]</scope>
    <source>
        <strain evidence="2 3">DSM 100434</strain>
    </source>
</reference>
<evidence type="ECO:0000313" key="3">
    <source>
        <dbReference type="Proteomes" id="UP000244077"/>
    </source>
</evidence>
<evidence type="ECO:0000313" key="2">
    <source>
        <dbReference type="EMBL" id="PTQ74537.1"/>
    </source>
</evidence>
<organism evidence="2 3">
    <name type="scientific">Celeribacter persicus</name>
    <dbReference type="NCBI Taxonomy" id="1651082"/>
    <lineage>
        <taxon>Bacteria</taxon>
        <taxon>Pseudomonadati</taxon>
        <taxon>Pseudomonadota</taxon>
        <taxon>Alphaproteobacteria</taxon>
        <taxon>Rhodobacterales</taxon>
        <taxon>Roseobacteraceae</taxon>
        <taxon>Celeribacter</taxon>
    </lineage>
</organism>
<keyword evidence="3" id="KW-1185">Reference proteome</keyword>
<name>A0A2T5HSH4_9RHOB</name>
<dbReference type="InterPro" id="IPR045632">
    <property type="entry name" value="DUF6314"/>
</dbReference>
<proteinExistence type="predicted"/>
<dbReference type="RefSeq" id="WP_107815863.1">
    <property type="nucleotide sequence ID" value="NZ_QAOH01000004.1"/>
</dbReference>
<feature type="domain" description="DUF6314" evidence="1">
    <location>
        <begin position="7"/>
        <end position="137"/>
    </location>
</feature>
<dbReference type="EMBL" id="QAOH01000004">
    <property type="protein sequence ID" value="PTQ74537.1"/>
    <property type="molecule type" value="Genomic_DNA"/>
</dbReference>
<gene>
    <name evidence="2" type="ORF">C8N42_104182</name>
</gene>
<evidence type="ECO:0000259" key="1">
    <source>
        <dbReference type="Pfam" id="PF19834"/>
    </source>
</evidence>
<dbReference type="OrthoDB" id="7351979at2"/>
<accession>A0A2T5HSH4</accession>
<comment type="caution">
    <text evidence="2">The sequence shown here is derived from an EMBL/GenBank/DDBJ whole genome shotgun (WGS) entry which is preliminary data.</text>
</comment>
<sequence length="138" mass="15823">MIILDDFAGEWCLSRHIEDALAKGTARLEGFCRFEPQEGGLLCTEGGTLSLPGRETGFTAERRYLWQTDPIGIAVFFDDGQFFHRFDPNDPAPRADHDCAPDAYAVRYDFSNWPLWSAVWRVRGPRKDYLSKSIYRRG</sequence>
<dbReference type="AlphaFoldDB" id="A0A2T5HSH4"/>
<dbReference type="Pfam" id="PF19834">
    <property type="entry name" value="DUF6314"/>
    <property type="match status" value="1"/>
</dbReference>
<dbReference type="Proteomes" id="UP000244077">
    <property type="component" value="Unassembled WGS sequence"/>
</dbReference>
<protein>
    <recommendedName>
        <fullName evidence="1">DUF6314 domain-containing protein</fullName>
    </recommendedName>
</protein>